<gene>
    <name evidence="7" type="primary">rplI</name>
    <name evidence="10" type="ORF">AT15_01035</name>
</gene>
<keyword evidence="3 7" id="KW-0694">RNA-binding</keyword>
<evidence type="ECO:0000259" key="9">
    <source>
        <dbReference type="PROSITE" id="PS00651"/>
    </source>
</evidence>
<feature type="domain" description="Ribosomal protein L9" evidence="9">
    <location>
        <begin position="13"/>
        <end position="40"/>
    </location>
</feature>
<dbReference type="Gene3D" id="3.40.5.10">
    <property type="entry name" value="Ribosomal protein L9, N-terminal domain"/>
    <property type="match status" value="1"/>
</dbReference>
<dbReference type="Gene3D" id="3.10.430.100">
    <property type="entry name" value="Ribosomal protein L9, C-terminal domain"/>
    <property type="match status" value="1"/>
</dbReference>
<dbReference type="GO" id="GO:0003735">
    <property type="term" value="F:structural constituent of ribosome"/>
    <property type="evidence" value="ECO:0007669"/>
    <property type="project" value="InterPro"/>
</dbReference>
<dbReference type="GO" id="GO:0005840">
    <property type="term" value="C:ribosome"/>
    <property type="evidence" value="ECO:0007669"/>
    <property type="project" value="UniProtKB-KW"/>
</dbReference>
<dbReference type="InterPro" id="IPR036791">
    <property type="entry name" value="Ribosomal_bL9_C_sf"/>
</dbReference>
<evidence type="ECO:0000256" key="5">
    <source>
        <dbReference type="ARBA" id="ARBA00023274"/>
    </source>
</evidence>
<reference evidence="10 11" key="1">
    <citation type="submission" date="2014-02" db="EMBL/GenBank/DDBJ databases">
        <title>Kosmotoga genome sequencing.</title>
        <authorList>
            <person name="Pollo S.M."/>
            <person name="Charchuk R."/>
            <person name="Nesbo C.L."/>
        </authorList>
    </citation>
    <scope>NUCLEOTIDE SEQUENCE [LARGE SCALE GENOMIC DNA]</scope>
    <source>
        <strain evidence="10 11">S304</strain>
    </source>
</reference>
<evidence type="ECO:0000256" key="2">
    <source>
        <dbReference type="ARBA" id="ARBA00022730"/>
    </source>
</evidence>
<dbReference type="STRING" id="1453497.AT15_01035"/>
<keyword evidence="2 7" id="KW-0699">rRNA-binding</keyword>
<evidence type="ECO:0000313" key="10">
    <source>
        <dbReference type="EMBL" id="OAA30131.1"/>
    </source>
</evidence>
<dbReference type="InterPro" id="IPR020070">
    <property type="entry name" value="Ribosomal_bL9_N"/>
</dbReference>
<dbReference type="Proteomes" id="UP000077339">
    <property type="component" value="Unassembled WGS sequence"/>
</dbReference>
<dbReference type="GO" id="GO:0019843">
    <property type="term" value="F:rRNA binding"/>
    <property type="evidence" value="ECO:0007669"/>
    <property type="project" value="UniProtKB-UniRule"/>
</dbReference>
<evidence type="ECO:0000256" key="4">
    <source>
        <dbReference type="ARBA" id="ARBA00022980"/>
    </source>
</evidence>
<evidence type="ECO:0000256" key="6">
    <source>
        <dbReference type="ARBA" id="ARBA00035292"/>
    </source>
</evidence>
<dbReference type="NCBIfam" id="TIGR00158">
    <property type="entry name" value="L9"/>
    <property type="match status" value="1"/>
</dbReference>
<comment type="similarity">
    <text evidence="1 7">Belongs to the bacterial ribosomal protein bL9 family.</text>
</comment>
<comment type="function">
    <text evidence="7">Binds to the 23S rRNA.</text>
</comment>
<dbReference type="SUPFAM" id="SSF55653">
    <property type="entry name" value="Ribosomal protein L9 C-domain"/>
    <property type="match status" value="1"/>
</dbReference>
<evidence type="ECO:0000256" key="3">
    <source>
        <dbReference type="ARBA" id="ARBA00022884"/>
    </source>
</evidence>
<keyword evidence="8" id="KW-0175">Coiled coil</keyword>
<evidence type="ECO:0000256" key="1">
    <source>
        <dbReference type="ARBA" id="ARBA00010605"/>
    </source>
</evidence>
<evidence type="ECO:0000313" key="11">
    <source>
        <dbReference type="Proteomes" id="UP000077339"/>
    </source>
</evidence>
<dbReference type="SUPFAM" id="SSF55658">
    <property type="entry name" value="L9 N-domain-like"/>
    <property type="match status" value="1"/>
</dbReference>
<dbReference type="PANTHER" id="PTHR21368">
    <property type="entry name" value="50S RIBOSOMAL PROTEIN L9"/>
    <property type="match status" value="1"/>
</dbReference>
<dbReference type="Pfam" id="PF03948">
    <property type="entry name" value="Ribosomal_L9_C"/>
    <property type="match status" value="1"/>
</dbReference>
<dbReference type="GO" id="GO:1990904">
    <property type="term" value="C:ribonucleoprotein complex"/>
    <property type="evidence" value="ECO:0007669"/>
    <property type="project" value="UniProtKB-KW"/>
</dbReference>
<evidence type="ECO:0000256" key="7">
    <source>
        <dbReference type="HAMAP-Rule" id="MF_00503"/>
    </source>
</evidence>
<dbReference type="AlphaFoldDB" id="A0A176K0R4"/>
<dbReference type="PATRIC" id="fig|1453497.3.peg.217"/>
<dbReference type="InterPro" id="IPR009027">
    <property type="entry name" value="Ribosomal_bL9/RNase_H1_N"/>
</dbReference>
<dbReference type="OrthoDB" id="9788336at2"/>
<evidence type="ECO:0000256" key="8">
    <source>
        <dbReference type="SAM" id="Coils"/>
    </source>
</evidence>
<accession>A0A176K0R4</accession>
<dbReference type="InterPro" id="IPR020594">
    <property type="entry name" value="Ribosomal_bL9_bac/chp"/>
</dbReference>
<keyword evidence="5 7" id="KW-0687">Ribonucleoprotein</keyword>
<name>A0A176K0R4_9BACT</name>
<organism evidence="10 11">
    <name type="scientific">Kosmotoga arenicorallina S304</name>
    <dbReference type="NCBI Taxonomy" id="1453497"/>
    <lineage>
        <taxon>Bacteria</taxon>
        <taxon>Thermotogati</taxon>
        <taxon>Thermotogota</taxon>
        <taxon>Thermotogae</taxon>
        <taxon>Kosmotogales</taxon>
        <taxon>Kosmotogaceae</taxon>
        <taxon>Kosmotoga</taxon>
    </lineage>
</organism>
<proteinExistence type="inferred from homology"/>
<keyword evidence="4 7" id="KW-0689">Ribosomal protein</keyword>
<dbReference type="RefSeq" id="WP_068347834.1">
    <property type="nucleotide sequence ID" value="NZ_JFHK01000015.1"/>
</dbReference>
<dbReference type="Pfam" id="PF01281">
    <property type="entry name" value="Ribosomal_L9_N"/>
    <property type="match status" value="1"/>
</dbReference>
<keyword evidence="11" id="KW-1185">Reference proteome</keyword>
<dbReference type="InterPro" id="IPR020069">
    <property type="entry name" value="Ribosomal_bL9_C"/>
</dbReference>
<dbReference type="GO" id="GO:0006412">
    <property type="term" value="P:translation"/>
    <property type="evidence" value="ECO:0007669"/>
    <property type="project" value="UniProtKB-UniRule"/>
</dbReference>
<dbReference type="FunFam" id="3.40.5.10:FF:000002">
    <property type="entry name" value="50S ribosomal protein L9"/>
    <property type="match status" value="1"/>
</dbReference>
<dbReference type="HAMAP" id="MF_00503">
    <property type="entry name" value="Ribosomal_bL9"/>
    <property type="match status" value="1"/>
</dbReference>
<dbReference type="EMBL" id="JFHK01000015">
    <property type="protein sequence ID" value="OAA30131.1"/>
    <property type="molecule type" value="Genomic_DNA"/>
</dbReference>
<dbReference type="InterPro" id="IPR000244">
    <property type="entry name" value="Ribosomal_bL9"/>
</dbReference>
<dbReference type="PROSITE" id="PS00651">
    <property type="entry name" value="RIBOSOMAL_L9"/>
    <property type="match status" value="1"/>
</dbReference>
<sequence>MKVILLKDVPKLGKKGELKEVSNGYGRNYLIPRGLAVEATSSELAKLRAQREQKEKHEEMIRRKSEDLLKKLLQKHFRLKAKAGSSGKLFGAITSKDIAELISKELQIEFDRKHIILSDNIKKLGDYEIEIKLPGNVRGKIKVSIESSEVE</sequence>
<protein>
    <recommendedName>
        <fullName evidence="6 7">Large ribosomal subunit protein bL9</fullName>
    </recommendedName>
</protein>
<feature type="coiled-coil region" evidence="8">
    <location>
        <begin position="37"/>
        <end position="67"/>
    </location>
</feature>
<comment type="caution">
    <text evidence="10">The sequence shown here is derived from an EMBL/GenBank/DDBJ whole genome shotgun (WGS) entry which is preliminary data.</text>
</comment>
<dbReference type="InterPro" id="IPR036935">
    <property type="entry name" value="Ribosomal_bL9_N_sf"/>
</dbReference>